<evidence type="ECO:0000259" key="9">
    <source>
        <dbReference type="Pfam" id="PF08263"/>
    </source>
</evidence>
<protein>
    <recommendedName>
        <fullName evidence="9">Leucine-rich repeat-containing N-terminal plant-type domain-containing protein</fullName>
    </recommendedName>
</protein>
<dbReference type="EMBL" id="CP144745">
    <property type="protein sequence ID" value="WVZ54129.1"/>
    <property type="molecule type" value="Genomic_DNA"/>
</dbReference>
<name>A0AAQ3PR59_PASNO</name>
<evidence type="ECO:0000256" key="4">
    <source>
        <dbReference type="ARBA" id="ARBA00022729"/>
    </source>
</evidence>
<keyword evidence="7" id="KW-0472">Membrane</keyword>
<evidence type="ECO:0000256" key="5">
    <source>
        <dbReference type="ARBA" id="ARBA00022737"/>
    </source>
</evidence>
<gene>
    <name evidence="10" type="ORF">U9M48_004981</name>
</gene>
<dbReference type="Gene3D" id="3.80.10.10">
    <property type="entry name" value="Ribonuclease Inhibitor"/>
    <property type="match status" value="4"/>
</dbReference>
<dbReference type="GO" id="GO:0016020">
    <property type="term" value="C:membrane"/>
    <property type="evidence" value="ECO:0007669"/>
    <property type="project" value="UniProtKB-SubCell"/>
</dbReference>
<dbReference type="PANTHER" id="PTHR48063">
    <property type="entry name" value="LRR RECEPTOR-LIKE KINASE"/>
    <property type="match status" value="1"/>
</dbReference>
<evidence type="ECO:0000256" key="6">
    <source>
        <dbReference type="ARBA" id="ARBA00022989"/>
    </source>
</evidence>
<keyword evidence="6" id="KW-1133">Transmembrane helix</keyword>
<organism evidence="10 11">
    <name type="scientific">Paspalum notatum var. saurae</name>
    <dbReference type="NCBI Taxonomy" id="547442"/>
    <lineage>
        <taxon>Eukaryota</taxon>
        <taxon>Viridiplantae</taxon>
        <taxon>Streptophyta</taxon>
        <taxon>Embryophyta</taxon>
        <taxon>Tracheophyta</taxon>
        <taxon>Spermatophyta</taxon>
        <taxon>Magnoliopsida</taxon>
        <taxon>Liliopsida</taxon>
        <taxon>Poales</taxon>
        <taxon>Poaceae</taxon>
        <taxon>PACMAD clade</taxon>
        <taxon>Panicoideae</taxon>
        <taxon>Andropogonodae</taxon>
        <taxon>Paspaleae</taxon>
        <taxon>Paspalinae</taxon>
        <taxon>Paspalum</taxon>
    </lineage>
</organism>
<reference evidence="10 11" key="1">
    <citation type="submission" date="2024-02" db="EMBL/GenBank/DDBJ databases">
        <title>High-quality chromosome-scale genome assembly of Pensacola bahiagrass (Paspalum notatum Flugge var. saurae).</title>
        <authorList>
            <person name="Vega J.M."/>
            <person name="Podio M."/>
            <person name="Orjuela J."/>
            <person name="Siena L.A."/>
            <person name="Pessino S.C."/>
            <person name="Combes M.C."/>
            <person name="Mariac C."/>
            <person name="Albertini E."/>
            <person name="Pupilli F."/>
            <person name="Ortiz J.P.A."/>
            <person name="Leblanc O."/>
        </authorList>
    </citation>
    <scope>NUCLEOTIDE SEQUENCE [LARGE SCALE GENOMIC DNA]</scope>
    <source>
        <strain evidence="10">R1</strain>
        <tissue evidence="10">Leaf</tissue>
    </source>
</reference>
<dbReference type="InterPro" id="IPR032675">
    <property type="entry name" value="LRR_dom_sf"/>
</dbReference>
<dbReference type="Pfam" id="PF08263">
    <property type="entry name" value="LRRNT_2"/>
    <property type="match status" value="1"/>
</dbReference>
<feature type="domain" description="Leucine-rich repeat-containing N-terminal plant-type" evidence="9">
    <location>
        <begin position="54"/>
        <end position="90"/>
    </location>
</feature>
<dbReference type="Pfam" id="PF00560">
    <property type="entry name" value="LRR_1"/>
    <property type="match status" value="5"/>
</dbReference>
<keyword evidence="2" id="KW-0433">Leucine-rich repeat</keyword>
<keyword evidence="5" id="KW-0677">Repeat</keyword>
<keyword evidence="3" id="KW-0812">Transmembrane</keyword>
<sequence>HHASHHNHQQSSTHTPCYHHSFVTSCFRGGALQQRQQPHHPGAAAGGGAACWPSERAALLAFKKGITRDPDHLLSSWRGWDCCRWRGVTCRNITGGHVLKLHLANPDPDHWIWIGFEGEISPSLLSLEHLEYLDLSNNWLEGATSPMPAFLGSMKNLRYLNLSGIRFSGGVPPQFGNLSRLQYLDLGDTVISSTDIAFLTNLPMLQYLSLSQINLSWIADWPQKINMIPSLRFLDLSGCALDRADQSLPYFNLTKLEKLDLSLNGFNHTVASCWFWKATSLKYLNLRGTSLFGQFNDALENMTSLQVLNLSCFPSLQDFDLKRDHCNLTPSKYVMNPYSTLQMVGNFKNLCSLQILDLGYSSKTGDNYELHLGGNNFTGTLPNLIGHFTSLIILELNDNNLGGRLHQRLETVHIVVEEDWHPPFRLEYGGFASCQIGPLFPAWLQQQLPISHLDISATGIRDKIPDWFWYTVSHATYLDMSDNKLTGSLPAHLADMNLTRLNLSSNHLTGLIPPLPKNIQTLDMSGNSFSGTLPIPFEAPALSVLIMFSNQISGTIPESMCNSSLSDLDLSSNLLEGEISQCFGYKLDIDFLLLSNNSLAGQFPTVLQNSTFLTRIFHGIGSLDRYQHG</sequence>
<dbReference type="InterPro" id="IPR046956">
    <property type="entry name" value="RLP23-like"/>
</dbReference>
<evidence type="ECO:0000256" key="3">
    <source>
        <dbReference type="ARBA" id="ARBA00022692"/>
    </source>
</evidence>
<dbReference type="FunFam" id="3.80.10.10:FF:000649">
    <property type="entry name" value="Leucine Rich Repeat family protein"/>
    <property type="match status" value="1"/>
</dbReference>
<keyword evidence="8" id="KW-0325">Glycoprotein</keyword>
<dbReference type="Proteomes" id="UP001341281">
    <property type="component" value="Chromosome 01"/>
</dbReference>
<feature type="non-terminal residue" evidence="10">
    <location>
        <position position="1"/>
    </location>
</feature>
<dbReference type="AlphaFoldDB" id="A0AAQ3PR59"/>
<evidence type="ECO:0000256" key="2">
    <source>
        <dbReference type="ARBA" id="ARBA00022614"/>
    </source>
</evidence>
<evidence type="ECO:0000313" key="10">
    <source>
        <dbReference type="EMBL" id="WVZ54129.1"/>
    </source>
</evidence>
<evidence type="ECO:0000313" key="11">
    <source>
        <dbReference type="Proteomes" id="UP001341281"/>
    </source>
</evidence>
<comment type="subcellular location">
    <subcellularLocation>
        <location evidence="1">Membrane</location>
        <topology evidence="1">Single-pass type I membrane protein</topology>
    </subcellularLocation>
</comment>
<evidence type="ECO:0000256" key="1">
    <source>
        <dbReference type="ARBA" id="ARBA00004479"/>
    </source>
</evidence>
<dbReference type="PROSITE" id="PS51450">
    <property type="entry name" value="LRR"/>
    <property type="match status" value="1"/>
</dbReference>
<dbReference type="InterPro" id="IPR013210">
    <property type="entry name" value="LRR_N_plant-typ"/>
</dbReference>
<dbReference type="PANTHER" id="PTHR48063:SF9">
    <property type="entry name" value="LRR PROTEIN WM1.10"/>
    <property type="match status" value="1"/>
</dbReference>
<evidence type="ECO:0000256" key="7">
    <source>
        <dbReference type="ARBA" id="ARBA00023136"/>
    </source>
</evidence>
<evidence type="ECO:0000256" key="8">
    <source>
        <dbReference type="ARBA" id="ARBA00023180"/>
    </source>
</evidence>
<accession>A0AAQ3PR59</accession>
<keyword evidence="11" id="KW-1185">Reference proteome</keyword>
<dbReference type="SUPFAM" id="SSF52047">
    <property type="entry name" value="RNI-like"/>
    <property type="match status" value="1"/>
</dbReference>
<keyword evidence="4" id="KW-0732">Signal</keyword>
<dbReference type="InterPro" id="IPR001611">
    <property type="entry name" value="Leu-rich_rpt"/>
</dbReference>
<proteinExistence type="predicted"/>